<dbReference type="EMBL" id="JACORT010000008">
    <property type="protein sequence ID" value="MBC5784901.1"/>
    <property type="molecule type" value="Genomic_DNA"/>
</dbReference>
<keyword evidence="2" id="KW-1185">Reference proteome</keyword>
<dbReference type="AlphaFoldDB" id="A0A923SCF0"/>
<proteinExistence type="predicted"/>
<reference evidence="1" key="1">
    <citation type="submission" date="2020-08" db="EMBL/GenBank/DDBJ databases">
        <title>Ramlibacter sp. USB13 16S ribosomal RNA gene genome sequencing and assembly.</title>
        <authorList>
            <person name="Kang M."/>
        </authorList>
    </citation>
    <scope>NUCLEOTIDE SEQUENCE</scope>
    <source>
        <strain evidence="1">USB13</strain>
    </source>
</reference>
<comment type="caution">
    <text evidence="1">The sequence shown here is derived from an EMBL/GenBank/DDBJ whole genome shotgun (WGS) entry which is preliminary data.</text>
</comment>
<accession>A0A923SCF0</accession>
<name>A0A923SCF0_9BURK</name>
<evidence type="ECO:0000313" key="2">
    <source>
        <dbReference type="Proteomes" id="UP000608513"/>
    </source>
</evidence>
<dbReference type="RefSeq" id="WP_187077641.1">
    <property type="nucleotide sequence ID" value="NZ_JACORT010000008.1"/>
</dbReference>
<evidence type="ECO:0000313" key="1">
    <source>
        <dbReference type="EMBL" id="MBC5784901.1"/>
    </source>
</evidence>
<dbReference type="Proteomes" id="UP000608513">
    <property type="component" value="Unassembled WGS sequence"/>
</dbReference>
<sequence>MPGCACGATQPTGPAAQRRLGFAKRTPALLVAQGADQLAKQIQADQAVYSRIIAQEKITVL</sequence>
<gene>
    <name evidence="1" type="ORF">H8N03_18285</name>
</gene>
<protein>
    <submittedName>
        <fullName evidence="1">Uncharacterized protein</fullName>
    </submittedName>
</protein>
<organism evidence="1 2">
    <name type="scientific">Ramlibacter cellulosilyticus</name>
    <dbReference type="NCBI Taxonomy" id="2764187"/>
    <lineage>
        <taxon>Bacteria</taxon>
        <taxon>Pseudomonadati</taxon>
        <taxon>Pseudomonadota</taxon>
        <taxon>Betaproteobacteria</taxon>
        <taxon>Burkholderiales</taxon>
        <taxon>Comamonadaceae</taxon>
        <taxon>Ramlibacter</taxon>
    </lineage>
</organism>